<feature type="non-terminal residue" evidence="2">
    <location>
        <position position="157"/>
    </location>
</feature>
<feature type="compositionally biased region" description="Basic and acidic residues" evidence="1">
    <location>
        <begin position="64"/>
        <end position="88"/>
    </location>
</feature>
<reference evidence="3" key="1">
    <citation type="submission" date="2016-03" db="EMBL/GenBank/DDBJ databases">
        <authorList>
            <person name="Sibley D."/>
            <person name="Venepally P."/>
            <person name="Karamycheva S."/>
            <person name="Hadjithomas M."/>
            <person name="Khan A."/>
            <person name="Brunk B."/>
            <person name="Roos D."/>
            <person name="Caler E."/>
            <person name="Lorenzi H."/>
        </authorList>
    </citation>
    <scope>NUCLEOTIDE SEQUENCE [LARGE SCALE GENOMIC DNA]</scope>
    <source>
        <strain evidence="3">TgCatPRC2</strain>
    </source>
</reference>
<feature type="region of interest" description="Disordered" evidence="1">
    <location>
        <begin position="38"/>
        <end position="88"/>
    </location>
</feature>
<gene>
    <name evidence="2" type="ORF">TGPRC2_221455</name>
</gene>
<accession>A0A151HIA3</accession>
<comment type="caution">
    <text evidence="2">The sequence shown here is derived from an EMBL/GenBank/DDBJ whole genome shotgun (WGS) entry which is preliminary data.</text>
</comment>
<name>A0A151HIA3_TOXGO</name>
<dbReference type="VEuPathDB" id="ToxoDB:TGPRC2_221455"/>
<evidence type="ECO:0000313" key="3">
    <source>
        <dbReference type="Proteomes" id="UP000075225"/>
    </source>
</evidence>
<dbReference type="AlphaFoldDB" id="A0A151HIA3"/>
<proteinExistence type="predicted"/>
<evidence type="ECO:0000256" key="1">
    <source>
        <dbReference type="SAM" id="MobiDB-lite"/>
    </source>
</evidence>
<dbReference type="EMBL" id="AHZP02000925">
    <property type="protein sequence ID" value="KYK69069.1"/>
    <property type="molecule type" value="Genomic_DNA"/>
</dbReference>
<protein>
    <submittedName>
        <fullName evidence="2">Uncharacterized protein</fullName>
    </submittedName>
</protein>
<organism evidence="2 3">
    <name type="scientific">Toxoplasma gondii TgCatPRC2</name>
    <dbReference type="NCBI Taxonomy" id="1130821"/>
    <lineage>
        <taxon>Eukaryota</taxon>
        <taxon>Sar</taxon>
        <taxon>Alveolata</taxon>
        <taxon>Apicomplexa</taxon>
        <taxon>Conoidasida</taxon>
        <taxon>Coccidia</taxon>
        <taxon>Eucoccidiorida</taxon>
        <taxon>Eimeriorina</taxon>
        <taxon>Sarcocystidae</taxon>
        <taxon>Toxoplasma</taxon>
    </lineage>
</organism>
<sequence length="157" mass="17158">MVHRKQLMREDLQEAALHLDVVPATGAWMFPPRLSEAVDSSPEVRPVKHGLPHTTRVSLSSSSRLERNGAKAPGEDSRESVADGRRRATGIARRDIQAQGIRLSLAHAENAIGLKSLLPGESISLFSTAPSLLRRLPSKYLSSPLPTFRRPARSLAL</sequence>
<dbReference type="Proteomes" id="UP000075225">
    <property type="component" value="Unassembled WGS sequence"/>
</dbReference>
<evidence type="ECO:0000313" key="2">
    <source>
        <dbReference type="EMBL" id="KYK69069.1"/>
    </source>
</evidence>